<accession>A0A4Q5LZS6</accession>
<sequence length="820" mass="93388">MMAKILRVALFILGGFVLLFAGVGFWIYYNQDSLFTRLKALVNEKIEGTLEVKDFKFTPFQNGVGFTFSLMGVKLSDKYFNQHQTYLIDAASINVTLETQSLFRGKVLIHSLKFTNGKLNVYKRKDGFSNLSIFSSSGKKDSTTTKKTDTGALRDLEEVSFKDFQVQYADSLQEKFFGADFHQFVNKVEFDDDLWNIESKGNVFFKGLFFNPEKGGFLTNQEVDLRLSAVFHEKEQKLTINPSEIEAATKDKIQLAGEFNFSENVRTLRLGFTTRELRLSNARKLLTAHLNNVLERIKIDPLVTAQVQLNGKFGERIPKFDINFDARSFEYRLPVGLLKELSTQGIFTNHADNAQPTGDANTRITGNNIRGLFETIPIQGKIAVNDLEQALADIECTLNADPTSLNDLLDPERYKVQKGKAEMKLTYKGNIQSFFNKETKKLNGLLFGSVSLQDLAVTYLPQKVTIEQIRGDMAFTGEEIRIPNIQIFDGQNNLYVNGRITGFFPYLYLENSPLKAYANIKIPDWQLNWLKVLLNLDRSRPKRSGNSKFTLSALLDKAIDNIEIDATLEAGRFRYNRLSARNLKGRMTLSTDKIHLHNFSMNAFGGTFQIAGNVNQLRSGRPIQLKVDARLTNTDVKSVFSSFNNFGQYTMTDRNIQGKLSSTFKFTAELKNDVSLVQNSVDGTLTVDLRDAEIIDFDPFLKMKKLVFRKRPLEHVQFAPIVHEFVIKGKEVEVKKMQIESNVMTFFLDGVYSLGDKTDLNIQIPLSNLRKRDSTYQFKEYDPDAIGSNIFLKAVDENGKVNIKYVMKKKTRKIPFRAFR</sequence>
<dbReference type="GO" id="GO:0005886">
    <property type="term" value="C:plasma membrane"/>
    <property type="evidence" value="ECO:0007669"/>
    <property type="project" value="TreeGrafter"/>
</dbReference>
<evidence type="ECO:0000313" key="2">
    <source>
        <dbReference type="EMBL" id="RYU95431.1"/>
    </source>
</evidence>
<keyword evidence="1" id="KW-0472">Membrane</keyword>
<proteinExistence type="predicted"/>
<reference evidence="2 3" key="1">
    <citation type="submission" date="2019-02" db="EMBL/GenBank/DDBJ databases">
        <title>Bacterial novel species Emticicia sp. 17J42-9 isolated from soil.</title>
        <authorList>
            <person name="Jung H.-Y."/>
        </authorList>
    </citation>
    <scope>NUCLEOTIDE SEQUENCE [LARGE SCALE GENOMIC DNA]</scope>
    <source>
        <strain evidence="2 3">17J42-9</strain>
    </source>
</reference>
<keyword evidence="1" id="KW-1133">Transmembrane helix</keyword>
<dbReference type="InterPro" id="IPR052894">
    <property type="entry name" value="AsmA-related"/>
</dbReference>
<evidence type="ECO:0000313" key="3">
    <source>
        <dbReference type="Proteomes" id="UP000293162"/>
    </source>
</evidence>
<evidence type="ECO:0000256" key="1">
    <source>
        <dbReference type="SAM" id="Phobius"/>
    </source>
</evidence>
<keyword evidence="3" id="KW-1185">Reference proteome</keyword>
<dbReference type="GO" id="GO:0090313">
    <property type="term" value="P:regulation of protein targeting to membrane"/>
    <property type="evidence" value="ECO:0007669"/>
    <property type="project" value="TreeGrafter"/>
</dbReference>
<comment type="caution">
    <text evidence="2">The sequence shown here is derived from an EMBL/GenBank/DDBJ whole genome shotgun (WGS) entry which is preliminary data.</text>
</comment>
<keyword evidence="1" id="KW-0812">Transmembrane</keyword>
<organism evidence="2 3">
    <name type="scientific">Emticicia agri</name>
    <dbReference type="NCBI Taxonomy" id="2492393"/>
    <lineage>
        <taxon>Bacteria</taxon>
        <taxon>Pseudomonadati</taxon>
        <taxon>Bacteroidota</taxon>
        <taxon>Cytophagia</taxon>
        <taxon>Cytophagales</taxon>
        <taxon>Leadbetterellaceae</taxon>
        <taxon>Emticicia</taxon>
    </lineage>
</organism>
<dbReference type="AlphaFoldDB" id="A0A4Q5LZS6"/>
<gene>
    <name evidence="2" type="ORF">EWM59_12235</name>
</gene>
<dbReference type="PANTHER" id="PTHR30441">
    <property type="entry name" value="DUF748 DOMAIN-CONTAINING PROTEIN"/>
    <property type="match status" value="1"/>
</dbReference>
<dbReference type="EMBL" id="SEWF01000015">
    <property type="protein sequence ID" value="RYU95431.1"/>
    <property type="molecule type" value="Genomic_DNA"/>
</dbReference>
<dbReference type="OrthoDB" id="1489065at2"/>
<dbReference type="Proteomes" id="UP000293162">
    <property type="component" value="Unassembled WGS sequence"/>
</dbReference>
<dbReference type="RefSeq" id="WP_130021264.1">
    <property type="nucleotide sequence ID" value="NZ_SEWF01000015.1"/>
</dbReference>
<name>A0A4Q5LZS6_9BACT</name>
<protein>
    <submittedName>
        <fullName evidence="2">Uncharacterized protein</fullName>
    </submittedName>
</protein>
<dbReference type="PANTHER" id="PTHR30441:SF8">
    <property type="entry name" value="DUF748 DOMAIN-CONTAINING PROTEIN"/>
    <property type="match status" value="1"/>
</dbReference>
<feature type="transmembrane region" description="Helical" evidence="1">
    <location>
        <begin position="7"/>
        <end position="29"/>
    </location>
</feature>